<organism evidence="3 4">
    <name type="scientific">Halobium palmae</name>
    <dbReference type="NCBI Taxonomy" id="1776492"/>
    <lineage>
        <taxon>Archaea</taxon>
        <taxon>Methanobacteriati</taxon>
        <taxon>Methanobacteriota</taxon>
        <taxon>Stenosarchaea group</taxon>
        <taxon>Halobacteria</taxon>
        <taxon>Halobacteriales</taxon>
        <taxon>Haloferacaceae</taxon>
        <taxon>Halobium</taxon>
    </lineage>
</organism>
<dbReference type="InterPro" id="IPR051010">
    <property type="entry name" value="BCAA_transport"/>
</dbReference>
<evidence type="ECO:0000313" key="4">
    <source>
        <dbReference type="Proteomes" id="UP001596328"/>
    </source>
</evidence>
<dbReference type="InterPro" id="IPR028081">
    <property type="entry name" value="Leu-bd"/>
</dbReference>
<evidence type="ECO:0000259" key="2">
    <source>
        <dbReference type="Pfam" id="PF13458"/>
    </source>
</evidence>
<sequence>MSHETSTRRSFVEAAGAAGVAASSGLAGCTAFGGAGGAADTITVAATVPETGRLSSVGTDLLHGYRLGAQRMQGSDAIEQDVELVVEDDESDPKEVRSQLQQIISNNDVDVVWGSFSSPLVMAGSAVAEQRGLPFLAVATCYMEPLRSGSKEWTYTPFPKTRDVVRATRQILQLVPEGERPSRVGIWEPNSGWGSEMATAWEESLTEAGYEVVQRSKFASGTKDFSTLISRAASANVEILLSNPQPPDGITAMTQLSNRDYMPSLVEFVRAADPESWWSALGETGNYVTMSPGWVHGVTGNGNEAMLEAWRSEYGDDSDNEVPRVMVGAGYNLTQTVEQALSAAESVESGAIRDALDSATFHTVVGVFGFDEHGMPKPGQLDAPSGQWKDGRQELIYPRTENASELRYPIEE</sequence>
<keyword evidence="1" id="KW-0732">Signal</keyword>
<name>A0ABD5S023_9EURY</name>
<dbReference type="PANTHER" id="PTHR30483">
    <property type="entry name" value="LEUCINE-SPECIFIC-BINDING PROTEIN"/>
    <property type="match status" value="1"/>
</dbReference>
<dbReference type="EMBL" id="JBHSWU010000282">
    <property type="protein sequence ID" value="MFC6724796.1"/>
    <property type="molecule type" value="Genomic_DNA"/>
</dbReference>
<dbReference type="PROSITE" id="PS51318">
    <property type="entry name" value="TAT"/>
    <property type="match status" value="1"/>
</dbReference>
<keyword evidence="4" id="KW-1185">Reference proteome</keyword>
<dbReference type="Proteomes" id="UP001596328">
    <property type="component" value="Unassembled WGS sequence"/>
</dbReference>
<dbReference type="Pfam" id="PF13458">
    <property type="entry name" value="Peripla_BP_6"/>
    <property type="match status" value="1"/>
</dbReference>
<dbReference type="InterPro" id="IPR006311">
    <property type="entry name" value="TAT_signal"/>
</dbReference>
<accession>A0ABD5S023</accession>
<reference evidence="3 4" key="1">
    <citation type="journal article" date="2019" name="Int. J. Syst. Evol. Microbiol.">
        <title>The Global Catalogue of Microorganisms (GCM) 10K type strain sequencing project: providing services to taxonomists for standard genome sequencing and annotation.</title>
        <authorList>
            <consortium name="The Broad Institute Genomics Platform"/>
            <consortium name="The Broad Institute Genome Sequencing Center for Infectious Disease"/>
            <person name="Wu L."/>
            <person name="Ma J."/>
        </authorList>
    </citation>
    <scope>NUCLEOTIDE SEQUENCE [LARGE SCALE GENOMIC DNA]</scope>
    <source>
        <strain evidence="3 4">NBRC 111368</strain>
    </source>
</reference>
<dbReference type="SUPFAM" id="SSF53822">
    <property type="entry name" value="Periplasmic binding protein-like I"/>
    <property type="match status" value="1"/>
</dbReference>
<comment type="caution">
    <text evidence="3">The sequence shown here is derived from an EMBL/GenBank/DDBJ whole genome shotgun (WGS) entry which is preliminary data.</text>
</comment>
<dbReference type="InterPro" id="IPR028082">
    <property type="entry name" value="Peripla_BP_I"/>
</dbReference>
<evidence type="ECO:0000256" key="1">
    <source>
        <dbReference type="ARBA" id="ARBA00022729"/>
    </source>
</evidence>
<feature type="domain" description="Leucine-binding protein" evidence="2">
    <location>
        <begin position="41"/>
        <end position="371"/>
    </location>
</feature>
<dbReference type="Gene3D" id="3.40.50.2300">
    <property type="match status" value="2"/>
</dbReference>
<evidence type="ECO:0000313" key="3">
    <source>
        <dbReference type="EMBL" id="MFC6724796.1"/>
    </source>
</evidence>
<gene>
    <name evidence="3" type="ORF">ACFQE1_10520</name>
</gene>
<dbReference type="AlphaFoldDB" id="A0ABD5S023"/>
<proteinExistence type="predicted"/>
<protein>
    <submittedName>
        <fullName evidence="3">ABC transporter substrate-binding protein</fullName>
    </submittedName>
</protein>